<feature type="signal peptide" evidence="2">
    <location>
        <begin position="1"/>
        <end position="29"/>
    </location>
</feature>
<feature type="region of interest" description="Disordered" evidence="1">
    <location>
        <begin position="27"/>
        <end position="84"/>
    </location>
</feature>
<keyword evidence="2" id="KW-0732">Signal</keyword>
<organism evidence="4 5">
    <name type="scientific">Leucobacter triazinivorans</name>
    <dbReference type="NCBI Taxonomy" id="1784719"/>
    <lineage>
        <taxon>Bacteria</taxon>
        <taxon>Bacillati</taxon>
        <taxon>Actinomycetota</taxon>
        <taxon>Actinomycetes</taxon>
        <taxon>Micrococcales</taxon>
        <taxon>Microbacteriaceae</taxon>
        <taxon>Leucobacter</taxon>
    </lineage>
</organism>
<dbReference type="Pfam" id="PF00085">
    <property type="entry name" value="Thioredoxin"/>
    <property type="match status" value="1"/>
</dbReference>
<dbReference type="OrthoDB" id="9790194at2"/>
<reference evidence="4 5" key="1">
    <citation type="submission" date="2019-02" db="EMBL/GenBank/DDBJ databases">
        <authorList>
            <person name="Sun L."/>
            <person name="Pan D."/>
            <person name="Wu X."/>
        </authorList>
    </citation>
    <scope>NUCLEOTIDE SEQUENCE [LARGE SCALE GENOMIC DNA]</scope>
    <source>
        <strain evidence="4 5">JW-1</strain>
    </source>
</reference>
<keyword evidence="5" id="KW-1185">Reference proteome</keyword>
<feature type="domain" description="Thioredoxin" evidence="3">
    <location>
        <begin position="68"/>
        <end position="183"/>
    </location>
</feature>
<feature type="chain" id="PRO_5039015867" evidence="2">
    <location>
        <begin position="30"/>
        <end position="183"/>
    </location>
</feature>
<dbReference type="Gene3D" id="3.40.30.10">
    <property type="entry name" value="Glutaredoxin"/>
    <property type="match status" value="1"/>
</dbReference>
<evidence type="ECO:0000313" key="4">
    <source>
        <dbReference type="EMBL" id="QBE49239.1"/>
    </source>
</evidence>
<gene>
    <name evidence="4" type="ORF">EVS81_10650</name>
</gene>
<feature type="compositionally biased region" description="Low complexity" evidence="1">
    <location>
        <begin position="63"/>
        <end position="77"/>
    </location>
</feature>
<dbReference type="AlphaFoldDB" id="A0A4V0Z1Q6"/>
<feature type="compositionally biased region" description="Acidic residues" evidence="1">
    <location>
        <begin position="52"/>
        <end position="62"/>
    </location>
</feature>
<dbReference type="Proteomes" id="UP000289260">
    <property type="component" value="Chromosome"/>
</dbReference>
<sequence length="183" mass="18780">MRKTTGGSILALACAAALMLAGCGTQTDAGSAAGPGDPDSATTQPLAPTDDAANDAADDDAVGDAAGDGPGDDSPASESDDDSGAYLAYTDGIIERTDGPKALFFHASWCPQCRALDEDLRANGAPDGLTVFQVDYDGRTDLRQRYGVTLQTTIVFVDDDGREISKAVLYDDPSVASLRGAMP</sequence>
<dbReference type="PROSITE" id="PS51352">
    <property type="entry name" value="THIOREDOXIN_2"/>
    <property type="match status" value="1"/>
</dbReference>
<evidence type="ECO:0000256" key="2">
    <source>
        <dbReference type="SAM" id="SignalP"/>
    </source>
</evidence>
<evidence type="ECO:0000313" key="5">
    <source>
        <dbReference type="Proteomes" id="UP000289260"/>
    </source>
</evidence>
<evidence type="ECO:0000259" key="3">
    <source>
        <dbReference type="PROSITE" id="PS51352"/>
    </source>
</evidence>
<dbReference type="InterPro" id="IPR036249">
    <property type="entry name" value="Thioredoxin-like_sf"/>
</dbReference>
<proteinExistence type="predicted"/>
<dbReference type="RefSeq" id="WP_130110369.1">
    <property type="nucleotide sequence ID" value="NZ_CP035806.1"/>
</dbReference>
<dbReference type="SUPFAM" id="SSF52833">
    <property type="entry name" value="Thioredoxin-like"/>
    <property type="match status" value="1"/>
</dbReference>
<evidence type="ECO:0000256" key="1">
    <source>
        <dbReference type="SAM" id="MobiDB-lite"/>
    </source>
</evidence>
<dbReference type="KEGG" id="ltr:EVS81_10650"/>
<protein>
    <submittedName>
        <fullName evidence="4">Thioredoxin</fullName>
    </submittedName>
</protein>
<dbReference type="CDD" id="cd02947">
    <property type="entry name" value="TRX_family"/>
    <property type="match status" value="1"/>
</dbReference>
<dbReference type="InterPro" id="IPR013766">
    <property type="entry name" value="Thioredoxin_domain"/>
</dbReference>
<dbReference type="PROSITE" id="PS51257">
    <property type="entry name" value="PROKAR_LIPOPROTEIN"/>
    <property type="match status" value="1"/>
</dbReference>
<name>A0A4V0Z1Q6_9MICO</name>
<dbReference type="EMBL" id="CP035806">
    <property type="protein sequence ID" value="QBE49239.1"/>
    <property type="molecule type" value="Genomic_DNA"/>
</dbReference>
<accession>A0A4V0Z1Q6</accession>